<feature type="transmembrane region" description="Helical" evidence="1">
    <location>
        <begin position="20"/>
        <end position="40"/>
    </location>
</feature>
<gene>
    <name evidence="2" type="ORF">RI845_04755</name>
</gene>
<sequence>MQTAMDGFKFVTLMDGAKGGLGHGPFLCFLAFTAYTTSMLKNALSL</sequence>
<evidence type="ECO:0000256" key="1">
    <source>
        <dbReference type="SAM" id="Phobius"/>
    </source>
</evidence>
<organism evidence="2 3">
    <name type="scientific">Thalassotalea nanhaiensis</name>
    <dbReference type="NCBI Taxonomy" id="3065648"/>
    <lineage>
        <taxon>Bacteria</taxon>
        <taxon>Pseudomonadati</taxon>
        <taxon>Pseudomonadota</taxon>
        <taxon>Gammaproteobacteria</taxon>
        <taxon>Alteromonadales</taxon>
        <taxon>Colwelliaceae</taxon>
        <taxon>Thalassotalea</taxon>
    </lineage>
</organism>
<proteinExistence type="predicted"/>
<dbReference type="Proteomes" id="UP001248581">
    <property type="component" value="Chromosome"/>
</dbReference>
<dbReference type="RefSeq" id="WP_348388601.1">
    <property type="nucleotide sequence ID" value="NZ_CP134146.1"/>
</dbReference>
<name>A0ABY9TKV6_9GAMM</name>
<keyword evidence="1" id="KW-1133">Transmembrane helix</keyword>
<keyword evidence="1" id="KW-0812">Transmembrane</keyword>
<evidence type="ECO:0000313" key="3">
    <source>
        <dbReference type="Proteomes" id="UP001248581"/>
    </source>
</evidence>
<reference evidence="3" key="1">
    <citation type="submission" date="2023-09" db="EMBL/GenBank/DDBJ databases">
        <authorList>
            <person name="Li S."/>
            <person name="Li X."/>
            <person name="Zhang C."/>
            <person name="Zhao Z."/>
        </authorList>
    </citation>
    <scope>NUCLEOTIDE SEQUENCE [LARGE SCALE GENOMIC DNA]</scope>
    <source>
        <strain evidence="3">SQ345</strain>
    </source>
</reference>
<protein>
    <submittedName>
        <fullName evidence="2">Uncharacterized protein</fullName>
    </submittedName>
</protein>
<keyword evidence="3" id="KW-1185">Reference proteome</keyword>
<evidence type="ECO:0000313" key="2">
    <source>
        <dbReference type="EMBL" id="WNC69458.1"/>
    </source>
</evidence>
<keyword evidence="1" id="KW-0472">Membrane</keyword>
<dbReference type="EMBL" id="CP134146">
    <property type="protein sequence ID" value="WNC69458.1"/>
    <property type="molecule type" value="Genomic_DNA"/>
</dbReference>
<accession>A0ABY9TKV6</accession>